<reference evidence="2 3" key="1">
    <citation type="submission" date="2020-05" db="EMBL/GenBank/DDBJ databases">
        <authorList>
            <person name="Campoy J."/>
            <person name="Schneeberger K."/>
            <person name="Spophaly S."/>
        </authorList>
    </citation>
    <scope>NUCLEOTIDE SEQUENCE [LARGE SCALE GENOMIC DNA]</scope>
    <source>
        <strain evidence="2">PruArmRojPasFocal</strain>
    </source>
</reference>
<proteinExistence type="predicted"/>
<dbReference type="AlphaFoldDB" id="A0A6J5UVI2"/>
<name>A0A6J5UVI2_PRUAR</name>
<evidence type="ECO:0000313" key="3">
    <source>
        <dbReference type="Proteomes" id="UP000507222"/>
    </source>
</evidence>
<evidence type="ECO:0000256" key="1">
    <source>
        <dbReference type="SAM" id="Phobius"/>
    </source>
</evidence>
<evidence type="ECO:0000313" key="2">
    <source>
        <dbReference type="EMBL" id="CAB4280550.1"/>
    </source>
</evidence>
<feature type="transmembrane region" description="Helical" evidence="1">
    <location>
        <begin position="77"/>
        <end position="98"/>
    </location>
</feature>
<dbReference type="Proteomes" id="UP000507222">
    <property type="component" value="Unassembled WGS sequence"/>
</dbReference>
<accession>A0A6J5UVI2</accession>
<keyword evidence="1" id="KW-0812">Transmembrane</keyword>
<feature type="transmembrane region" description="Helical" evidence="1">
    <location>
        <begin position="43"/>
        <end position="65"/>
    </location>
</feature>
<keyword evidence="1" id="KW-0472">Membrane</keyword>
<keyword evidence="1" id="KW-1133">Transmembrane helix</keyword>
<protein>
    <submittedName>
        <fullName evidence="2">Uncharacterized protein</fullName>
    </submittedName>
</protein>
<dbReference type="EMBL" id="CAEKDK010000005">
    <property type="protein sequence ID" value="CAB4280550.1"/>
    <property type="molecule type" value="Genomic_DNA"/>
</dbReference>
<sequence>MKLFQKLLKNSTFSSPLRCNSTVSSFITSNSTIWLPTSATFRMLSITTIATSRMLSIMTAAAATVSSFQAGFGNNSILTSIAILWFLSILASGAGAALDDGWSRRSWSQLGAQVWLNPLL</sequence>
<organism evidence="2 3">
    <name type="scientific">Prunus armeniaca</name>
    <name type="common">Apricot</name>
    <name type="synonym">Armeniaca vulgaris</name>
    <dbReference type="NCBI Taxonomy" id="36596"/>
    <lineage>
        <taxon>Eukaryota</taxon>
        <taxon>Viridiplantae</taxon>
        <taxon>Streptophyta</taxon>
        <taxon>Embryophyta</taxon>
        <taxon>Tracheophyta</taxon>
        <taxon>Spermatophyta</taxon>
        <taxon>Magnoliopsida</taxon>
        <taxon>eudicotyledons</taxon>
        <taxon>Gunneridae</taxon>
        <taxon>Pentapetalae</taxon>
        <taxon>rosids</taxon>
        <taxon>fabids</taxon>
        <taxon>Rosales</taxon>
        <taxon>Rosaceae</taxon>
        <taxon>Amygdaloideae</taxon>
        <taxon>Amygdaleae</taxon>
        <taxon>Prunus</taxon>
    </lineage>
</organism>
<gene>
    <name evidence="2" type="ORF">CURHAP_LOCUS33406</name>
</gene>